<sequence length="55" mass="6518">MKLIETEKRNREHEKNKDSGATASALSFITHLKKLCNHPYLVYEECQKKDNRFHS</sequence>
<dbReference type="Gene3D" id="1.20.120.850">
    <property type="entry name" value="SWI2/SNF2 ATPases, N-terminal domain"/>
    <property type="match status" value="1"/>
</dbReference>
<organism evidence="2 3">
    <name type="scientific">Heterorhabditis bacteriophora</name>
    <name type="common">Entomopathogenic nematode worm</name>
    <dbReference type="NCBI Taxonomy" id="37862"/>
    <lineage>
        <taxon>Eukaryota</taxon>
        <taxon>Metazoa</taxon>
        <taxon>Ecdysozoa</taxon>
        <taxon>Nematoda</taxon>
        <taxon>Chromadorea</taxon>
        <taxon>Rhabditida</taxon>
        <taxon>Rhabditina</taxon>
        <taxon>Rhabditomorpha</taxon>
        <taxon>Strongyloidea</taxon>
        <taxon>Heterorhabditidae</taxon>
        <taxon>Heterorhabditis</taxon>
    </lineage>
</organism>
<dbReference type="AlphaFoldDB" id="A0A1I7X196"/>
<keyword evidence="2" id="KW-1185">Reference proteome</keyword>
<feature type="compositionally biased region" description="Basic and acidic residues" evidence="1">
    <location>
        <begin position="1"/>
        <end position="18"/>
    </location>
</feature>
<dbReference type="Proteomes" id="UP000095283">
    <property type="component" value="Unplaced"/>
</dbReference>
<protein>
    <submittedName>
        <fullName evidence="3">SNF2_N domain-containing protein</fullName>
    </submittedName>
</protein>
<proteinExistence type="predicted"/>
<feature type="region of interest" description="Disordered" evidence="1">
    <location>
        <begin position="1"/>
        <end position="21"/>
    </location>
</feature>
<dbReference type="WBParaSite" id="Hba_11204">
    <property type="protein sequence ID" value="Hba_11204"/>
    <property type="gene ID" value="Hba_11204"/>
</dbReference>
<name>A0A1I7X196_HETBA</name>
<accession>A0A1I7X196</accession>
<evidence type="ECO:0000313" key="3">
    <source>
        <dbReference type="WBParaSite" id="Hba_11204"/>
    </source>
</evidence>
<reference evidence="3" key="1">
    <citation type="submission" date="2016-11" db="UniProtKB">
        <authorList>
            <consortium name="WormBaseParasite"/>
        </authorList>
    </citation>
    <scope>IDENTIFICATION</scope>
</reference>
<evidence type="ECO:0000313" key="2">
    <source>
        <dbReference type="Proteomes" id="UP000095283"/>
    </source>
</evidence>
<evidence type="ECO:0000256" key="1">
    <source>
        <dbReference type="SAM" id="MobiDB-lite"/>
    </source>
</evidence>